<evidence type="ECO:0000256" key="1">
    <source>
        <dbReference type="SAM" id="Coils"/>
    </source>
</evidence>
<evidence type="ECO:0008006" key="5">
    <source>
        <dbReference type="Google" id="ProtNLM"/>
    </source>
</evidence>
<dbReference type="PANTHER" id="PTHR33487">
    <property type="entry name" value="CILIA- AND FLAGELLA-ASSOCIATED PROTEIN 54"/>
    <property type="match status" value="1"/>
</dbReference>
<reference evidence="3 4" key="1">
    <citation type="journal article" date="2015" name="Genome Biol. Evol.">
        <title>Comparative Genomics of a Bacterivorous Green Alga Reveals Evolutionary Causalities and Consequences of Phago-Mixotrophic Mode of Nutrition.</title>
        <authorList>
            <person name="Burns J.A."/>
            <person name="Paasch A."/>
            <person name="Narechania A."/>
            <person name="Kim E."/>
        </authorList>
    </citation>
    <scope>NUCLEOTIDE SEQUENCE [LARGE SCALE GENOMIC DNA]</scope>
    <source>
        <strain evidence="3 4">PLY_AMNH</strain>
    </source>
</reference>
<accession>A0AAE0BXY8</accession>
<feature type="compositionally biased region" description="Pro residues" evidence="2">
    <location>
        <begin position="974"/>
        <end position="985"/>
    </location>
</feature>
<name>A0AAE0BXY8_9CHLO</name>
<feature type="non-terminal residue" evidence="3">
    <location>
        <position position="1"/>
    </location>
</feature>
<dbReference type="PANTHER" id="PTHR33487:SF1">
    <property type="entry name" value="CILIA- AND FLAGELLA-ASSOCIATED PROTEIN 54"/>
    <property type="match status" value="1"/>
</dbReference>
<evidence type="ECO:0000313" key="3">
    <source>
        <dbReference type="EMBL" id="KAK3244841.1"/>
    </source>
</evidence>
<evidence type="ECO:0000313" key="4">
    <source>
        <dbReference type="Proteomes" id="UP001190700"/>
    </source>
</evidence>
<feature type="region of interest" description="Disordered" evidence="2">
    <location>
        <begin position="1574"/>
        <end position="1596"/>
    </location>
</feature>
<proteinExistence type="predicted"/>
<feature type="region of interest" description="Disordered" evidence="2">
    <location>
        <begin position="732"/>
        <end position="786"/>
    </location>
</feature>
<comment type="caution">
    <text evidence="3">The sequence shown here is derived from an EMBL/GenBank/DDBJ whole genome shotgun (WGS) entry which is preliminary data.</text>
</comment>
<protein>
    <recommendedName>
        <fullName evidence="5">Cilia- and flagella-associated protein 54</fullName>
    </recommendedName>
</protein>
<dbReference type="GO" id="GO:0060271">
    <property type="term" value="P:cilium assembly"/>
    <property type="evidence" value="ECO:0007669"/>
    <property type="project" value="TreeGrafter"/>
</dbReference>
<gene>
    <name evidence="3" type="ORF">CYMTET_45565</name>
</gene>
<sequence length="2313" mass="253309">QESREVMQALVNLMLATKAVEEEASGDHLLGLAEVLYTCSDVVYRQLPDAITDAGLLVWSLVRTLLAAMLEPTGKPIEVDPVQKTLATDLLYKLHVIFTKLDLDDAMLRALLAQRLGLFLEEAGRVDDARFVLDGALQAMYAFRGHFTARARGAADENRRFISAVNLPGEQLAPGTGVGETEQAFACLQADVFQLRGRIELKIGLREQQAKAKRRKERVLKQVEKRDQQTLIFGKKTDKEHAHDHERIIQAEECLPNPVLTEAELLQTADKNHYERALVLLQMAPFHPTVAKRSQLLQEAAKELQAAQAMEARLLQMASAPPQTPTRGRPKVPPPPRVMTVNTTEVTVEPVQVALASARTATQYAVFCKPLGSGVGVSLNNTEFEGTGVFLPIEDRATIRGLRQNESYIFAVAFYDDKCAIVNGLGASTQEVVTLFPLPVLLCWAYLCLGATRLGCTSVAKQACGVIFKHFFLRKASEPLWAANPFDSLDLNKDNILAASLPLLRSVVQVLYVGGELSTTGLGLIPNLPDAAYIEVQTARLRAARRYVLGMMVSAYLADEALLNEGALRFYNGIAPLLTLRSRSSHLSKALAACHMTLHQLRSLRDEQTVAVLASITYELVHLYRNLDERQAGAFFGRLDMKLLEPPPPAPPSTEEGETPEPDAQPAAAPLDANVPEVLALQEYILALPDFKEFEGEILQARVANAEDTAAQVLTQVQADGPVKAWTTLQASSPVFKEPDRTPNAAGAPAAGGKGGKDDKKKDAKKKDDKKGAKGGAAASTPRTLLGTYPLPKGYEKLLDLCVAIVHVAIDRGMATEAKQWIEEVLGLLKQHVTAPPPDFGDPPPKLGELEVPEDRLEEMKKMSEEDKAQVMAEVEEEQRRERAAKVLQNQIPVLLAWRRCTVHAREVRAATYQARAQLQALFARLLFETEHKRLEDGGFYLGQEAWESIQAHEKAREAAIAEEVPDGQERPELPAPPELPPPPSKEVVTALARAVVLAGRGKCWIQLLNCARELWNLTRVLMSFSPHIAAYIGRPLHAAGLELMELLNACRDGLWLGAVKMADGAQYDSPGAQRMDGGRPEPPASSDSCMSFGSDLHVELWFQNSKWLDMEFVHSYVHLCMLVTAACKLPHAVLSLGSYFNDITDDHFAETLSPLLVTASQRALADSSRWMVLREQALRDKSIAQEALDNARALWQAKGPPSSLVAEGPDPDLPTTQTQNPVPSAEPSVRSEDVASNSARAPKGKDGAKQLTAIVAAYQKAMEVLQYRGEKPMLAQAQNELGDIYGFFGEWPQALTAWNDSVDTLTATFRTMKNCRALMRAEPGQVLEQYGLWGCLLAGTVFSKIAKYGYPNNLSLRLDACLTAATFFSGVFGCSFSHPQRALDFGEYVPTITWENANIWESPFRANLSDLLDLLHFISDYLLLNDRLLESLPVLALYEYMALHAARDIVYTVSARTLRVRALSRVGNLAGATRIIVDLLQGRRLPGKGNDEKLVLLDPSLLVPQSEVLPYNNMELPKHPANVTVAEYIGTAELPDLLAKMYGAQLVAEINVGRAIFLRVLGEVPSCWSLTDPLTGSSEHKEGAIPDAGKGESVGDQEVKALEMAEALLKGVVKMLLPPPPEKAEDGSEPEGPLPMRDQASAELLTFTYLQLAMVAQQRWSSRDALAQSSNALELLQNNEELMATVRMECPAKGGRLGNGLGGLLWCMANVRQTDVYLDMGHLELAKKRSTHVAVQMGAVSETWLQQRILLCEALCLARSSASEYVALGLPIWRRSSALWLLDEAESLLFGAPPSSCPLFLSPRVCPSVLPRLLLSGQAEKLLRAVVEAHGQLEMQRYPELRSIYTGGVEALVKVLAQQGELQLLHERYEKAAGLLTDAIGLTHYTRTLPQLHAQISLLLARALRLKALPPPESHFAPIMEEEMAVEAATVEAHLERCITWGMLDGGHDLGTIRSALLESALLQVDHLKVLPKPPAAAVEVTEGADTAVDGETKPADVQREALIGKCLFFLQSVAKTSEMKVKLMETTQNLSGAITSTDSLPKWVKQYVAETEEYQESLRGVSPGGPTPTGRLLVEYYVKLVQTQFQQLMHADCTQARVAVLHRVMKSICSVYAAECCWSALPLFTEPAPALAEGTVCCHWLQIEHPGRAGTGTRGGGPKNVLRMPQAEYTAQLVYVIVPPAAADGEPTEPPLCGAVHVALPRVRYADSCVKAVLTTTEEQKTPIEEAQMEQLADIFRAVFDPTKEMPALNIDASVVDRDPTTEDAAPATPLGWDAAFLTKLEALLHIDSGLDIVDSRLSNLMRLWICQLEK</sequence>
<feature type="region of interest" description="Disordered" evidence="2">
    <location>
        <begin position="643"/>
        <end position="668"/>
    </location>
</feature>
<feature type="compositionally biased region" description="Basic and acidic residues" evidence="2">
    <location>
        <begin position="755"/>
        <end position="772"/>
    </location>
</feature>
<feature type="coiled-coil region" evidence="1">
    <location>
        <begin position="854"/>
        <end position="881"/>
    </location>
</feature>
<dbReference type="Proteomes" id="UP001190700">
    <property type="component" value="Unassembled WGS sequence"/>
</dbReference>
<keyword evidence="1" id="KW-0175">Coiled coil</keyword>
<organism evidence="3 4">
    <name type="scientific">Cymbomonas tetramitiformis</name>
    <dbReference type="NCBI Taxonomy" id="36881"/>
    <lineage>
        <taxon>Eukaryota</taxon>
        <taxon>Viridiplantae</taxon>
        <taxon>Chlorophyta</taxon>
        <taxon>Pyramimonadophyceae</taxon>
        <taxon>Pyramimonadales</taxon>
        <taxon>Pyramimonadaceae</taxon>
        <taxon>Cymbomonas</taxon>
    </lineage>
</organism>
<dbReference type="EMBL" id="LGRX02031344">
    <property type="protein sequence ID" value="KAK3244841.1"/>
    <property type="molecule type" value="Genomic_DNA"/>
</dbReference>
<feature type="region of interest" description="Disordered" evidence="2">
    <location>
        <begin position="965"/>
        <end position="985"/>
    </location>
</feature>
<evidence type="ECO:0000256" key="2">
    <source>
        <dbReference type="SAM" id="MobiDB-lite"/>
    </source>
</evidence>
<keyword evidence="4" id="KW-1185">Reference proteome</keyword>
<feature type="region of interest" description="Disordered" evidence="2">
    <location>
        <begin position="1200"/>
        <end position="1246"/>
    </location>
</feature>